<dbReference type="EMBL" id="KL596970">
    <property type="protein sequence ID" value="KER21401.1"/>
    <property type="molecule type" value="Genomic_DNA"/>
</dbReference>
<organism evidence="1 2">
    <name type="scientific">Opisthorchis viverrini</name>
    <name type="common">Southeast Asian liver fluke</name>
    <dbReference type="NCBI Taxonomy" id="6198"/>
    <lineage>
        <taxon>Eukaryota</taxon>
        <taxon>Metazoa</taxon>
        <taxon>Spiralia</taxon>
        <taxon>Lophotrochozoa</taxon>
        <taxon>Platyhelminthes</taxon>
        <taxon>Trematoda</taxon>
        <taxon>Digenea</taxon>
        <taxon>Opisthorchiida</taxon>
        <taxon>Opisthorchiata</taxon>
        <taxon>Opisthorchiidae</taxon>
        <taxon>Opisthorchis</taxon>
    </lineage>
</organism>
<dbReference type="RefSeq" id="XP_009174865.1">
    <property type="nucleotide sequence ID" value="XM_009176601.1"/>
</dbReference>
<dbReference type="Proteomes" id="UP000054324">
    <property type="component" value="Unassembled WGS sequence"/>
</dbReference>
<dbReference type="OrthoDB" id="6282232at2759"/>
<dbReference type="CTD" id="20329268"/>
<gene>
    <name evidence="1" type="ORF">T265_15103</name>
</gene>
<evidence type="ECO:0000313" key="1">
    <source>
        <dbReference type="EMBL" id="KER21401.1"/>
    </source>
</evidence>
<evidence type="ECO:0000313" key="2">
    <source>
        <dbReference type="Proteomes" id="UP000054324"/>
    </source>
</evidence>
<sequence length="95" mass="10641">MCSLDVTSLFTNVPLTGTTSRNFVSFNTQKPASHLLFYCYIRKDCISLQCTTHKVAENPSTAHDRFRPSLGASGRHSPRVSVSLMFYLRQIQLGS</sequence>
<reference evidence="1 2" key="1">
    <citation type="submission" date="2013-11" db="EMBL/GenBank/DDBJ databases">
        <title>Opisthorchis viverrini - life in the bile duct.</title>
        <authorList>
            <person name="Young N.D."/>
            <person name="Nagarajan N."/>
            <person name="Lin S.J."/>
            <person name="Korhonen P.K."/>
            <person name="Jex A.R."/>
            <person name="Hall R.S."/>
            <person name="Safavi-Hemami H."/>
            <person name="Kaewkong W."/>
            <person name="Bertrand D."/>
            <person name="Gao S."/>
            <person name="Seet Q."/>
            <person name="Wongkham S."/>
            <person name="Teh B.T."/>
            <person name="Wongkham C."/>
            <person name="Intapan P.M."/>
            <person name="Maleewong W."/>
            <person name="Yang X."/>
            <person name="Hu M."/>
            <person name="Wang Z."/>
            <person name="Hofmann A."/>
            <person name="Sternberg P.W."/>
            <person name="Tan P."/>
            <person name="Wang J."/>
            <person name="Gasser R.B."/>
        </authorList>
    </citation>
    <scope>NUCLEOTIDE SEQUENCE [LARGE SCALE GENOMIC DNA]</scope>
</reference>
<feature type="non-terminal residue" evidence="1">
    <location>
        <position position="95"/>
    </location>
</feature>
<dbReference type="KEGG" id="ovi:T265_15103"/>
<dbReference type="GeneID" id="20329268"/>
<name>A0A074Z2V4_OPIVI</name>
<accession>A0A074Z2V4</accession>
<proteinExistence type="predicted"/>
<keyword evidence="2" id="KW-1185">Reference proteome</keyword>
<protein>
    <submittedName>
        <fullName evidence="1">Uncharacterized protein</fullName>
    </submittedName>
</protein>
<dbReference type="AlphaFoldDB" id="A0A074Z2V4"/>